<accession>A0A4D9DGK9</accession>
<name>A0A4D9DGK9_9SAUR</name>
<sequence>MAPSALQGDVGGSAGQLDPPGLSLSPALARPALAQEVQMENMTVVEGGVAEINCRLHRYDGSIVVIQNPARQTLFFNGTRGEGPPG</sequence>
<dbReference type="STRING" id="55544.A0A4D9DGK9"/>
<dbReference type="EMBL" id="QXTE01021385">
    <property type="protein sequence ID" value="TFJ94929.1"/>
    <property type="molecule type" value="Genomic_DNA"/>
</dbReference>
<organism evidence="2 3">
    <name type="scientific">Platysternon megacephalum</name>
    <name type="common">big-headed turtle</name>
    <dbReference type="NCBI Taxonomy" id="55544"/>
    <lineage>
        <taxon>Eukaryota</taxon>
        <taxon>Metazoa</taxon>
        <taxon>Chordata</taxon>
        <taxon>Craniata</taxon>
        <taxon>Vertebrata</taxon>
        <taxon>Euteleostomi</taxon>
        <taxon>Archelosauria</taxon>
        <taxon>Testudinata</taxon>
        <taxon>Testudines</taxon>
        <taxon>Cryptodira</taxon>
        <taxon>Durocryptodira</taxon>
        <taxon>Testudinoidea</taxon>
        <taxon>Platysternidae</taxon>
        <taxon>Platysternon</taxon>
    </lineage>
</organism>
<feature type="region of interest" description="Disordered" evidence="1">
    <location>
        <begin position="1"/>
        <end position="25"/>
    </location>
</feature>
<evidence type="ECO:0000313" key="2">
    <source>
        <dbReference type="EMBL" id="TFJ94929.1"/>
    </source>
</evidence>
<evidence type="ECO:0000256" key="1">
    <source>
        <dbReference type="SAM" id="MobiDB-lite"/>
    </source>
</evidence>
<keyword evidence="3" id="KW-1185">Reference proteome</keyword>
<dbReference type="Proteomes" id="UP000297703">
    <property type="component" value="Unassembled WGS sequence"/>
</dbReference>
<reference evidence="2 3" key="1">
    <citation type="submission" date="2019-04" db="EMBL/GenBank/DDBJ databases">
        <title>Draft genome of the big-headed turtle Platysternon megacephalum.</title>
        <authorList>
            <person name="Gong S."/>
        </authorList>
    </citation>
    <scope>NUCLEOTIDE SEQUENCE [LARGE SCALE GENOMIC DNA]</scope>
    <source>
        <strain evidence="2">DO16091913</strain>
        <tissue evidence="2">Muscle</tissue>
    </source>
</reference>
<dbReference type="AlphaFoldDB" id="A0A4D9DGK9"/>
<proteinExistence type="predicted"/>
<protein>
    <submittedName>
        <fullName evidence="2">3-hydroxyacyl-CoA dehydrogenase</fullName>
    </submittedName>
</protein>
<dbReference type="OrthoDB" id="10028801at2759"/>
<gene>
    <name evidence="2" type="ORF">DR999_PMT23776</name>
</gene>
<reference evidence="2 3" key="2">
    <citation type="submission" date="2019-04" db="EMBL/GenBank/DDBJ databases">
        <title>The genome sequence of big-headed turtle.</title>
        <authorList>
            <person name="Gong S."/>
        </authorList>
    </citation>
    <scope>NUCLEOTIDE SEQUENCE [LARGE SCALE GENOMIC DNA]</scope>
    <source>
        <strain evidence="2">DO16091913</strain>
        <tissue evidence="2">Muscle</tissue>
    </source>
</reference>
<comment type="caution">
    <text evidence="2">The sequence shown here is derived from an EMBL/GenBank/DDBJ whole genome shotgun (WGS) entry which is preliminary data.</text>
</comment>
<evidence type="ECO:0000313" key="3">
    <source>
        <dbReference type="Proteomes" id="UP000297703"/>
    </source>
</evidence>